<gene>
    <name evidence="1" type="ORF">DWE98_20140</name>
</gene>
<sequence length="147" mass="15826">MFDLLKVRPARRAAYSALEPFVHRSADGRAGLEAGAWLQPQIIGFLATVVTLIAERTCGELRTHALASVQASVLTALTGIGPELIGEEICLLSSRRDAAFMAGSFGAVAFLEAMDVVRTPPSGDVAVLEELWSEHVERHIKGDQPFI</sequence>
<evidence type="ECO:0000313" key="1">
    <source>
        <dbReference type="EMBL" id="RDJ22208.1"/>
    </source>
</evidence>
<dbReference type="AlphaFoldDB" id="A0A370L270"/>
<organism evidence="1 2">
    <name type="scientific">Bosea caraganae</name>
    <dbReference type="NCBI Taxonomy" id="2763117"/>
    <lineage>
        <taxon>Bacteria</taxon>
        <taxon>Pseudomonadati</taxon>
        <taxon>Pseudomonadota</taxon>
        <taxon>Alphaproteobacteria</taxon>
        <taxon>Hyphomicrobiales</taxon>
        <taxon>Boseaceae</taxon>
        <taxon>Bosea</taxon>
    </lineage>
</organism>
<keyword evidence="2" id="KW-1185">Reference proteome</keyword>
<name>A0A370L270_9HYPH</name>
<comment type="caution">
    <text evidence="1">The sequence shown here is derived from an EMBL/GenBank/DDBJ whole genome shotgun (WGS) entry which is preliminary data.</text>
</comment>
<protein>
    <submittedName>
        <fullName evidence="1">Uncharacterized protein</fullName>
    </submittedName>
</protein>
<dbReference type="EMBL" id="QQTP01000011">
    <property type="protein sequence ID" value="RDJ22208.1"/>
    <property type="molecule type" value="Genomic_DNA"/>
</dbReference>
<reference evidence="2" key="1">
    <citation type="submission" date="2018-07" db="EMBL/GenBank/DDBJ databases">
        <authorList>
            <person name="Safronova V.I."/>
            <person name="Chirak E.R."/>
            <person name="Sazanova A.L."/>
        </authorList>
    </citation>
    <scope>NUCLEOTIDE SEQUENCE [LARGE SCALE GENOMIC DNA]</scope>
    <source>
        <strain evidence="2">RCAM04685</strain>
    </source>
</reference>
<accession>A0A370L270</accession>
<dbReference type="Proteomes" id="UP000255207">
    <property type="component" value="Unassembled WGS sequence"/>
</dbReference>
<evidence type="ECO:0000313" key="2">
    <source>
        <dbReference type="Proteomes" id="UP000255207"/>
    </source>
</evidence>
<dbReference type="RefSeq" id="WP_114831087.1">
    <property type="nucleotide sequence ID" value="NZ_QQTO01000034.1"/>
</dbReference>
<proteinExistence type="predicted"/>
<dbReference type="OrthoDB" id="8158907at2"/>